<organism evidence="13 14">
    <name type="scientific">Ostreobium quekettii</name>
    <dbReference type="NCBI Taxonomy" id="121088"/>
    <lineage>
        <taxon>Eukaryota</taxon>
        <taxon>Viridiplantae</taxon>
        <taxon>Chlorophyta</taxon>
        <taxon>core chlorophytes</taxon>
        <taxon>Ulvophyceae</taxon>
        <taxon>TCBD clade</taxon>
        <taxon>Bryopsidales</taxon>
        <taxon>Ostreobineae</taxon>
        <taxon>Ostreobiaceae</taxon>
        <taxon>Ostreobium</taxon>
    </lineage>
</organism>
<dbReference type="SUPFAM" id="SSF63570">
    <property type="entry name" value="PABC (PABP) domain"/>
    <property type="match status" value="1"/>
</dbReference>
<dbReference type="InterPro" id="IPR035979">
    <property type="entry name" value="RBD_domain_sf"/>
</dbReference>
<evidence type="ECO:0000256" key="10">
    <source>
        <dbReference type="SAM" id="MobiDB-lite"/>
    </source>
</evidence>
<evidence type="ECO:0000259" key="12">
    <source>
        <dbReference type="PROSITE" id="PS51309"/>
    </source>
</evidence>
<dbReference type="GO" id="GO:0005634">
    <property type="term" value="C:nucleus"/>
    <property type="evidence" value="ECO:0007669"/>
    <property type="project" value="UniProtKB-SubCell"/>
</dbReference>
<dbReference type="InterPro" id="IPR003954">
    <property type="entry name" value="RRM_euk-type"/>
</dbReference>
<evidence type="ECO:0000256" key="9">
    <source>
        <dbReference type="PROSITE-ProRule" id="PRU00176"/>
    </source>
</evidence>
<keyword evidence="14" id="KW-1185">Reference proteome</keyword>
<dbReference type="Pfam" id="PF00658">
    <property type="entry name" value="MLLE"/>
    <property type="match status" value="1"/>
</dbReference>
<evidence type="ECO:0000256" key="6">
    <source>
        <dbReference type="ARBA" id="ARBA00022884"/>
    </source>
</evidence>
<evidence type="ECO:0000256" key="5">
    <source>
        <dbReference type="ARBA" id="ARBA00022737"/>
    </source>
</evidence>
<dbReference type="EMBL" id="CAJHUC010000307">
    <property type="protein sequence ID" value="CAD7695115.1"/>
    <property type="molecule type" value="Genomic_DNA"/>
</dbReference>
<dbReference type="InterPro" id="IPR036053">
    <property type="entry name" value="PABP-dom"/>
</dbReference>
<dbReference type="InterPro" id="IPR000504">
    <property type="entry name" value="RRM_dom"/>
</dbReference>
<keyword evidence="4" id="KW-0963">Cytoplasm</keyword>
<sequence length="598" mass="64160">MAAGSAAQGRDPAGGAGRIRGFAANGASSSALYVGDLDRGVDEGLLYHLFSRVGPVASIRVCRDSVTRRSLGYAYVNYNTALDPQAAQKAQENLNYTAVKGRPIRIMKAQRDPAARRSGVGNVFVKGLDDEIDSRTLHDTFEVFGPITSAKVARNEMGHPLGYGYVQYDSPEAAIAAVQRANGMLLKGRPLHVAHYKDRSTRGVGRGFTNLYVKSYPDDVKDDAALRALFEPYGPVTSVHLAKDDAGNLKGFGFVNFESPEYAVKAMEALNGKEIGNGRMYVGPAQKKVVRQKLLREKYEQMKRDRQQSTQGRNLYVKHINPEQNDDGLRQMFEKFGSITSARVMTDDAGKSRGFGFVCFSTMDEATKAHGDMNGKMVDGQQLYVAVAQPKEVRQAELTRQRMAGLGLGMANAANPYAQMVPPGMVPPQVWPPNAAAHPYHGKHGGRYAGRGGGYRGRGGRGPRGRGPGRMHGPMDVEVHPAGIKPISIGDMDGMPPPAVGLATQALAAASPRQQKVMLGERLYPLVAELQPDRAAKITGMLLEMDNAEILLLIENPAALLAKVDEAVTVLGEHGLLKEKAAAAAAATAATEDVAVGA</sequence>
<evidence type="ECO:0000256" key="8">
    <source>
        <dbReference type="ARBA" id="ARBA00054110"/>
    </source>
</evidence>
<dbReference type="SMART" id="SM00361">
    <property type="entry name" value="RRM_1"/>
    <property type="match status" value="2"/>
</dbReference>
<feature type="compositionally biased region" description="Basic residues" evidence="10">
    <location>
        <begin position="458"/>
        <end position="469"/>
    </location>
</feature>
<comment type="similarity">
    <text evidence="3">Belongs to the polyadenylate-binding protein type-1 family.</text>
</comment>
<accession>A0A8S1IK99</accession>
<keyword evidence="5" id="KW-0677">Repeat</keyword>
<evidence type="ECO:0000256" key="4">
    <source>
        <dbReference type="ARBA" id="ARBA00022490"/>
    </source>
</evidence>
<dbReference type="SMART" id="SM00360">
    <property type="entry name" value="RRM"/>
    <property type="match status" value="4"/>
</dbReference>
<dbReference type="PROSITE" id="PS50102">
    <property type="entry name" value="RRM"/>
    <property type="match status" value="4"/>
</dbReference>
<dbReference type="Gene3D" id="1.10.1900.10">
    <property type="entry name" value="c-terminal domain of poly(a) binding protein"/>
    <property type="match status" value="1"/>
</dbReference>
<dbReference type="Gene3D" id="3.30.70.330">
    <property type="match status" value="4"/>
</dbReference>
<comment type="subcellular location">
    <subcellularLocation>
        <location evidence="2">Cytoplasm</location>
    </subcellularLocation>
    <subcellularLocation>
        <location evidence="1">Nucleus</location>
    </subcellularLocation>
</comment>
<dbReference type="InterPro" id="IPR002004">
    <property type="entry name" value="PABP_HYD_C"/>
</dbReference>
<dbReference type="SUPFAM" id="SSF54928">
    <property type="entry name" value="RNA-binding domain, RBD"/>
    <property type="match status" value="2"/>
</dbReference>
<evidence type="ECO:0000256" key="3">
    <source>
        <dbReference type="ARBA" id="ARBA00008557"/>
    </source>
</evidence>
<dbReference type="InterPro" id="IPR012677">
    <property type="entry name" value="Nucleotide-bd_a/b_plait_sf"/>
</dbReference>
<comment type="function">
    <text evidence="8">Binds the poly(A) tail of mRNA. Appears to be an important mediator of the multiple roles of the poly(A) tail in mRNA biogenesis, stability and translation.</text>
</comment>
<feature type="domain" description="RRM" evidence="11">
    <location>
        <begin position="313"/>
        <end position="390"/>
    </location>
</feature>
<evidence type="ECO:0000259" key="11">
    <source>
        <dbReference type="PROSITE" id="PS50102"/>
    </source>
</evidence>
<comment type="caution">
    <text evidence="13">The sequence shown here is derived from an EMBL/GenBank/DDBJ whole genome shotgun (WGS) entry which is preliminary data.</text>
</comment>
<feature type="domain" description="RRM" evidence="11">
    <location>
        <begin position="209"/>
        <end position="287"/>
    </location>
</feature>
<dbReference type="AlphaFoldDB" id="A0A8S1IK99"/>
<protein>
    <recommendedName>
        <fullName evidence="15">PABP</fullName>
    </recommendedName>
</protein>
<feature type="domain" description="PABC" evidence="12">
    <location>
        <begin position="499"/>
        <end position="576"/>
    </location>
</feature>
<dbReference type="SMART" id="SM00517">
    <property type="entry name" value="PolyA"/>
    <property type="match status" value="1"/>
</dbReference>
<evidence type="ECO:0000313" key="14">
    <source>
        <dbReference type="Proteomes" id="UP000708148"/>
    </source>
</evidence>
<dbReference type="GO" id="GO:0003723">
    <property type="term" value="F:RNA binding"/>
    <property type="evidence" value="ECO:0007669"/>
    <property type="project" value="UniProtKB-UniRule"/>
</dbReference>
<feature type="region of interest" description="Disordered" evidence="10">
    <location>
        <begin position="444"/>
        <end position="474"/>
    </location>
</feature>
<keyword evidence="6 9" id="KW-0694">RNA-binding</keyword>
<evidence type="ECO:0000256" key="1">
    <source>
        <dbReference type="ARBA" id="ARBA00004123"/>
    </source>
</evidence>
<feature type="compositionally biased region" description="Gly residues" evidence="10">
    <location>
        <begin position="447"/>
        <end position="457"/>
    </location>
</feature>
<evidence type="ECO:0000256" key="7">
    <source>
        <dbReference type="ARBA" id="ARBA00023242"/>
    </source>
</evidence>
<proteinExistence type="inferred from homology"/>
<evidence type="ECO:0000313" key="13">
    <source>
        <dbReference type="EMBL" id="CAD7695115.1"/>
    </source>
</evidence>
<evidence type="ECO:0000256" key="2">
    <source>
        <dbReference type="ARBA" id="ARBA00004496"/>
    </source>
</evidence>
<evidence type="ECO:0008006" key="15">
    <source>
        <dbReference type="Google" id="ProtNLM"/>
    </source>
</evidence>
<dbReference type="Proteomes" id="UP000708148">
    <property type="component" value="Unassembled WGS sequence"/>
</dbReference>
<dbReference type="Pfam" id="PF00076">
    <property type="entry name" value="RRM_1"/>
    <property type="match status" value="4"/>
</dbReference>
<feature type="domain" description="RRM" evidence="11">
    <location>
        <begin position="30"/>
        <end position="111"/>
    </location>
</feature>
<name>A0A8S1IK99_9CHLO</name>
<dbReference type="OrthoDB" id="19742at2759"/>
<gene>
    <name evidence="13" type="ORF">OSTQU699_LOCUS475</name>
</gene>
<reference evidence="13" key="1">
    <citation type="submission" date="2020-12" db="EMBL/GenBank/DDBJ databases">
        <authorList>
            <person name="Iha C."/>
        </authorList>
    </citation>
    <scope>NUCLEOTIDE SEQUENCE</scope>
</reference>
<dbReference type="GO" id="GO:0005737">
    <property type="term" value="C:cytoplasm"/>
    <property type="evidence" value="ECO:0007669"/>
    <property type="project" value="UniProtKB-SubCell"/>
</dbReference>
<dbReference type="PROSITE" id="PS51309">
    <property type="entry name" value="PABC"/>
    <property type="match status" value="1"/>
</dbReference>
<feature type="domain" description="RRM" evidence="11">
    <location>
        <begin position="121"/>
        <end position="198"/>
    </location>
</feature>
<keyword evidence="7" id="KW-0539">Nucleus</keyword>
<dbReference type="PANTHER" id="PTHR24012">
    <property type="entry name" value="RNA BINDING PROTEIN"/>
    <property type="match status" value="1"/>
</dbReference>
<dbReference type="FunFam" id="3.30.70.330:FF:000651">
    <property type="entry name" value="Poly(A) binding protein cytoplasmic 1 like"/>
    <property type="match status" value="2"/>
</dbReference>